<dbReference type="AlphaFoldDB" id="A0A517VSA3"/>
<feature type="transmembrane region" description="Helical" evidence="1">
    <location>
        <begin position="20"/>
        <end position="37"/>
    </location>
</feature>
<dbReference type="KEGG" id="gaw:V144x_13250"/>
<dbReference type="EMBL" id="CP037920">
    <property type="protein sequence ID" value="QDT95877.1"/>
    <property type="molecule type" value="Genomic_DNA"/>
</dbReference>
<evidence type="ECO:0000313" key="2">
    <source>
        <dbReference type="EMBL" id="QDT95877.1"/>
    </source>
</evidence>
<reference evidence="2 3" key="1">
    <citation type="submission" date="2019-03" db="EMBL/GenBank/DDBJ databases">
        <title>Deep-cultivation of Planctomycetes and their phenomic and genomic characterization uncovers novel biology.</title>
        <authorList>
            <person name="Wiegand S."/>
            <person name="Jogler M."/>
            <person name="Boedeker C."/>
            <person name="Pinto D."/>
            <person name="Vollmers J."/>
            <person name="Rivas-Marin E."/>
            <person name="Kohn T."/>
            <person name="Peeters S.H."/>
            <person name="Heuer A."/>
            <person name="Rast P."/>
            <person name="Oberbeckmann S."/>
            <person name="Bunk B."/>
            <person name="Jeske O."/>
            <person name="Meyerdierks A."/>
            <person name="Storesund J.E."/>
            <person name="Kallscheuer N."/>
            <person name="Luecker S."/>
            <person name="Lage O.M."/>
            <person name="Pohl T."/>
            <person name="Merkel B.J."/>
            <person name="Hornburger P."/>
            <person name="Mueller R.-W."/>
            <person name="Bruemmer F."/>
            <person name="Labrenz M."/>
            <person name="Spormann A.M."/>
            <person name="Op den Camp H."/>
            <person name="Overmann J."/>
            <person name="Amann R."/>
            <person name="Jetten M.S.M."/>
            <person name="Mascher T."/>
            <person name="Medema M.H."/>
            <person name="Devos D.P."/>
            <person name="Kaster A.-K."/>
            <person name="Ovreas L."/>
            <person name="Rohde M."/>
            <person name="Galperin M.Y."/>
            <person name="Jogler C."/>
        </authorList>
    </citation>
    <scope>NUCLEOTIDE SEQUENCE [LARGE SCALE GENOMIC DNA]</scope>
    <source>
        <strain evidence="2 3">V144</strain>
    </source>
</reference>
<organism evidence="2 3">
    <name type="scientific">Gimesia aquarii</name>
    <dbReference type="NCBI Taxonomy" id="2527964"/>
    <lineage>
        <taxon>Bacteria</taxon>
        <taxon>Pseudomonadati</taxon>
        <taxon>Planctomycetota</taxon>
        <taxon>Planctomycetia</taxon>
        <taxon>Planctomycetales</taxon>
        <taxon>Planctomycetaceae</taxon>
        <taxon>Gimesia</taxon>
    </lineage>
</organism>
<name>A0A517VSA3_9PLAN</name>
<keyword evidence="1" id="KW-0812">Transmembrane</keyword>
<dbReference type="Proteomes" id="UP000318704">
    <property type="component" value="Chromosome"/>
</dbReference>
<protein>
    <submittedName>
        <fullName evidence="2">Uncharacterized protein</fullName>
    </submittedName>
</protein>
<keyword evidence="1" id="KW-1133">Transmembrane helix</keyword>
<sequence>MVGVSKLNELFFLYDHSNKIFFINYTLVSSVLFELLIRPKSLILLHQIAHT</sequence>
<evidence type="ECO:0000313" key="3">
    <source>
        <dbReference type="Proteomes" id="UP000318704"/>
    </source>
</evidence>
<keyword evidence="1" id="KW-0472">Membrane</keyword>
<accession>A0A517VSA3</accession>
<evidence type="ECO:0000256" key="1">
    <source>
        <dbReference type="SAM" id="Phobius"/>
    </source>
</evidence>
<proteinExistence type="predicted"/>
<gene>
    <name evidence="2" type="ORF">V144x_13250</name>
</gene>